<evidence type="ECO:0000256" key="1">
    <source>
        <dbReference type="ARBA" id="ARBA00004123"/>
    </source>
</evidence>
<dbReference type="SUPFAM" id="SSF50978">
    <property type="entry name" value="WD40 repeat-like"/>
    <property type="match status" value="1"/>
</dbReference>
<dbReference type="PANTHER" id="PTHR44040">
    <property type="entry name" value="RETINOBLASTOMA-BINDING PROTEIN 5"/>
    <property type="match status" value="1"/>
</dbReference>
<comment type="caution">
    <text evidence="7">The sequence shown here is derived from an EMBL/GenBank/DDBJ whole genome shotgun (WGS) entry which is preliminary data.</text>
</comment>
<comment type="subcellular location">
    <subcellularLocation>
        <location evidence="1">Nucleus</location>
    </subcellularLocation>
</comment>
<organism evidence="7 8">
    <name type="scientific">Fragariocoptes setiger</name>
    <dbReference type="NCBI Taxonomy" id="1670756"/>
    <lineage>
        <taxon>Eukaryota</taxon>
        <taxon>Metazoa</taxon>
        <taxon>Ecdysozoa</taxon>
        <taxon>Arthropoda</taxon>
        <taxon>Chelicerata</taxon>
        <taxon>Arachnida</taxon>
        <taxon>Acari</taxon>
        <taxon>Acariformes</taxon>
        <taxon>Trombidiformes</taxon>
        <taxon>Prostigmata</taxon>
        <taxon>Eupodina</taxon>
        <taxon>Eriophyoidea</taxon>
        <taxon>Phytoptidae</taxon>
        <taxon>Fragariocoptes</taxon>
    </lineage>
</organism>
<dbReference type="Gene3D" id="2.130.10.10">
    <property type="entry name" value="YVTN repeat-like/Quinoprotein amine dehydrogenase"/>
    <property type="match status" value="1"/>
</dbReference>
<dbReference type="Pfam" id="PF00400">
    <property type="entry name" value="WD40"/>
    <property type="match status" value="2"/>
</dbReference>
<dbReference type="PROSITE" id="PS50082">
    <property type="entry name" value="WD_REPEATS_2"/>
    <property type="match status" value="1"/>
</dbReference>
<evidence type="ECO:0000313" key="7">
    <source>
        <dbReference type="EMBL" id="KAG9510143.1"/>
    </source>
</evidence>
<evidence type="ECO:0000256" key="2">
    <source>
        <dbReference type="ARBA" id="ARBA00022574"/>
    </source>
</evidence>
<gene>
    <name evidence="7" type="primary">Rbbp5</name>
    <name evidence="7" type="ORF">GZH46_01325</name>
</gene>
<evidence type="ECO:0000256" key="6">
    <source>
        <dbReference type="SAM" id="MobiDB-lite"/>
    </source>
</evidence>
<evidence type="ECO:0000256" key="4">
    <source>
        <dbReference type="ARBA" id="ARBA00023242"/>
    </source>
</evidence>
<keyword evidence="8" id="KW-1185">Reference proteome</keyword>
<dbReference type="InterPro" id="IPR037850">
    <property type="entry name" value="RBBP5/Swd1"/>
</dbReference>
<evidence type="ECO:0000256" key="5">
    <source>
        <dbReference type="PROSITE-ProRule" id="PRU00221"/>
    </source>
</evidence>
<accession>A0ABQ7S9R1</accession>
<dbReference type="InterPro" id="IPR001680">
    <property type="entry name" value="WD40_rpt"/>
</dbReference>
<dbReference type="SMART" id="SM00320">
    <property type="entry name" value="WD40"/>
    <property type="match status" value="3"/>
</dbReference>
<dbReference type="EMBL" id="JAIFTH010000223">
    <property type="protein sequence ID" value="KAG9510143.1"/>
    <property type="molecule type" value="Genomic_DNA"/>
</dbReference>
<dbReference type="InterPro" id="IPR015943">
    <property type="entry name" value="WD40/YVTN_repeat-like_dom_sf"/>
</dbReference>
<dbReference type="InterPro" id="IPR036322">
    <property type="entry name" value="WD40_repeat_dom_sf"/>
</dbReference>
<proteinExistence type="predicted"/>
<evidence type="ECO:0000256" key="3">
    <source>
        <dbReference type="ARBA" id="ARBA00022737"/>
    </source>
</evidence>
<sequence length="454" mass="51469">MTLSLALVDTTNLENLPEEFDGTLEPSGLALCCAFNRHGSLLAVGCNDGTVIIYDFLTRTPAKTIFGHLQQICSLSWSRNGRRLAVVSLDNSVTVWDVTSSKCLLRWEFPSPLVKVQFNPRNDKVILICPYKHPPIILHTSTYEDTPTQRNHYIVPTDPDDADTTIVASFDRRGQYIYTGNSKGRVAVIRCPTEKEFMDIEYSCSTKEEAIEIMRARMKVVASFRLQASGSVPIAIKEIEFATRSKHFFLINASDRTIRKYKCDDVLACGLNGDCEEVCRFQELVSKTLWRRCCFSGNPQAAYVCGASARQHALYIWDAETGIIKKMLDGRKGELLLDVQWHPLRPVLVSISNGIVSVWRKAQIENWSAYAPNFKELEENMEYEERESEFDLDDEDKPPVSKDQQEEEDVDVDVVTSKLEIEFLSSDEEEEDPEALIVLPVVLDDQECEQAERA</sequence>
<evidence type="ECO:0000313" key="8">
    <source>
        <dbReference type="Proteomes" id="UP000825002"/>
    </source>
</evidence>
<name>A0ABQ7S9R1_9ACAR</name>
<feature type="non-terminal residue" evidence="7">
    <location>
        <position position="1"/>
    </location>
</feature>
<dbReference type="PROSITE" id="PS50294">
    <property type="entry name" value="WD_REPEATS_REGION"/>
    <property type="match status" value="1"/>
</dbReference>
<feature type="compositionally biased region" description="Acidic residues" evidence="6">
    <location>
        <begin position="382"/>
        <end position="396"/>
    </location>
</feature>
<keyword evidence="4" id="KW-0539">Nucleus</keyword>
<dbReference type="Proteomes" id="UP000825002">
    <property type="component" value="Unassembled WGS sequence"/>
</dbReference>
<keyword evidence="2 5" id="KW-0853">WD repeat</keyword>
<feature type="region of interest" description="Disordered" evidence="6">
    <location>
        <begin position="382"/>
        <end position="412"/>
    </location>
</feature>
<dbReference type="PANTHER" id="PTHR44040:SF1">
    <property type="entry name" value="RETINOBLASTOMA-BINDING PROTEIN 5"/>
    <property type="match status" value="1"/>
</dbReference>
<keyword evidence="3" id="KW-0677">Repeat</keyword>
<feature type="repeat" description="WD" evidence="5">
    <location>
        <begin position="65"/>
        <end position="106"/>
    </location>
</feature>
<protein>
    <submittedName>
        <fullName evidence="7">Retinoblastoma-binding protein 5-like protein</fullName>
    </submittedName>
</protein>
<reference evidence="7 8" key="1">
    <citation type="submission" date="2020-10" db="EMBL/GenBank/DDBJ databases">
        <authorList>
            <person name="Klimov P.B."/>
            <person name="Dyachkov S.M."/>
            <person name="Chetverikov P.E."/>
        </authorList>
    </citation>
    <scope>NUCLEOTIDE SEQUENCE [LARGE SCALE GENOMIC DNA]</scope>
    <source>
        <strain evidence="7">BMOC 18-1129-001#AD2665</strain>
        <tissue evidence="7">Entire mites</tissue>
    </source>
</reference>